<feature type="domain" description="DUF4350" evidence="2">
    <location>
        <begin position="64"/>
        <end position="235"/>
    </location>
</feature>
<evidence type="ECO:0000256" key="1">
    <source>
        <dbReference type="SAM" id="Phobius"/>
    </source>
</evidence>
<evidence type="ECO:0000259" key="2">
    <source>
        <dbReference type="Pfam" id="PF14258"/>
    </source>
</evidence>
<keyword evidence="1" id="KW-0472">Membrane</keyword>
<keyword evidence="1" id="KW-1133">Transmembrane helix</keyword>
<sequence length="396" mass="41232">MSAGTQSPPLGTADPRPDQVVGRTLRERLRLWRPFVIMIAGLVVVAVLTVIVKPGKSTVPYALDNPGANGAQALAQLLRDEGIGVSSATTVNQAVSAGAQGATIAVLNARDLSVADQARLAGSGGDVVVLGTRYADLSGLTSLTPTGASATSDTVLAPQCPDEDAVAAASLMGSRGTVRIDETDGAVGCFPVAEGAYAYATAPLATGATLRVVPDATVVTNERLAQAGNAALAIRALGHHERVVWLDGSRLSSTGLWDSPTVPPWLPVALLQAAVVVLALAVVRGRRFGRVVVEEMPVVVRSTETTIGRGRLYRRAADRERAAQALRAGTAARLGRLLGLTPAAGRHELVQAVARASGRQTEHVDRVLYGPVPHDDRSLVDLGVELDRLESEVHPR</sequence>
<evidence type="ECO:0000313" key="3">
    <source>
        <dbReference type="EMBL" id="VEG29925.1"/>
    </source>
</evidence>
<dbReference type="EMBL" id="LR134350">
    <property type="protein sequence ID" value="VEG29925.1"/>
    <property type="molecule type" value="Genomic_DNA"/>
</dbReference>
<evidence type="ECO:0000313" key="4">
    <source>
        <dbReference type="Proteomes" id="UP000266895"/>
    </source>
</evidence>
<organism evidence="3 4">
    <name type="scientific">Actinomyces howellii</name>
    <dbReference type="NCBI Taxonomy" id="52771"/>
    <lineage>
        <taxon>Bacteria</taxon>
        <taxon>Bacillati</taxon>
        <taxon>Actinomycetota</taxon>
        <taxon>Actinomycetes</taxon>
        <taxon>Actinomycetales</taxon>
        <taxon>Actinomycetaceae</taxon>
        <taxon>Actinomyces</taxon>
    </lineage>
</organism>
<gene>
    <name evidence="3" type="ORF">NCTC11636_02398</name>
</gene>
<dbReference type="InterPro" id="IPR025646">
    <property type="entry name" value="DUF4350"/>
</dbReference>
<accession>A0A3S4V685</accession>
<dbReference type="KEGG" id="ahw:NCTC11636_02398"/>
<feature type="transmembrane region" description="Helical" evidence="1">
    <location>
        <begin position="31"/>
        <end position="52"/>
    </location>
</feature>
<dbReference type="Proteomes" id="UP000266895">
    <property type="component" value="Chromosome"/>
</dbReference>
<keyword evidence="1" id="KW-0812">Transmembrane</keyword>
<proteinExistence type="predicted"/>
<keyword evidence="4" id="KW-1185">Reference proteome</keyword>
<name>A0A3S4V685_9ACTO</name>
<reference evidence="3 4" key="1">
    <citation type="submission" date="2018-12" db="EMBL/GenBank/DDBJ databases">
        <authorList>
            <consortium name="Pathogen Informatics"/>
        </authorList>
    </citation>
    <scope>NUCLEOTIDE SEQUENCE [LARGE SCALE GENOMIC DNA]</scope>
    <source>
        <strain evidence="3 4">NCTC11636</strain>
    </source>
</reference>
<dbReference type="RefSeq" id="WP_197719416.1">
    <property type="nucleotide sequence ID" value="NZ_LR134350.1"/>
</dbReference>
<dbReference type="AlphaFoldDB" id="A0A3S4V685"/>
<dbReference type="Pfam" id="PF14258">
    <property type="entry name" value="DUF4350"/>
    <property type="match status" value="1"/>
</dbReference>
<protein>
    <recommendedName>
        <fullName evidence="2">DUF4350 domain-containing protein</fullName>
    </recommendedName>
</protein>